<gene>
    <name evidence="12" type="primary">manB</name>
    <name evidence="12" type="ORF">COU02_01565</name>
</gene>
<accession>A0A2H0UVQ6</accession>
<dbReference type="GO" id="GO:0000287">
    <property type="term" value="F:magnesium ion binding"/>
    <property type="evidence" value="ECO:0007669"/>
    <property type="project" value="InterPro"/>
</dbReference>
<keyword evidence="3" id="KW-0597">Phosphoprotein</keyword>
<evidence type="ECO:0000313" key="12">
    <source>
        <dbReference type="EMBL" id="PIR90944.1"/>
    </source>
</evidence>
<dbReference type="Proteomes" id="UP000230882">
    <property type="component" value="Unassembled WGS sequence"/>
</dbReference>
<dbReference type="InterPro" id="IPR005845">
    <property type="entry name" value="A-D-PHexomutase_a/b/a-II"/>
</dbReference>
<comment type="cofactor">
    <cofactor evidence="1">
        <name>Mg(2+)</name>
        <dbReference type="ChEBI" id="CHEBI:18420"/>
    </cofactor>
</comment>
<feature type="domain" description="Alpha-D-phosphohexomutase alpha/beta/alpha" evidence="9">
    <location>
        <begin position="55"/>
        <end position="170"/>
    </location>
</feature>
<dbReference type="Gene3D" id="3.30.310.50">
    <property type="entry name" value="Alpha-D-phosphohexomutase, C-terminal domain"/>
    <property type="match status" value="1"/>
</dbReference>
<name>A0A2H0UVQ6_9BACT</name>
<comment type="similarity">
    <text evidence="2 7">Belongs to the phosphohexose mutase family.</text>
</comment>
<organism evidence="12 13">
    <name type="scientific">bacterium (Candidatus Gribaldobacteria) CG10_big_fil_rev_8_21_14_0_10_37_46</name>
    <dbReference type="NCBI Taxonomy" id="2014276"/>
    <lineage>
        <taxon>Bacteria</taxon>
        <taxon>Candidatus Gribaldobacteria</taxon>
    </lineage>
</organism>
<evidence type="ECO:0000259" key="11">
    <source>
        <dbReference type="Pfam" id="PF02880"/>
    </source>
</evidence>
<dbReference type="InterPro" id="IPR005846">
    <property type="entry name" value="A-D-PHexomutase_a/b/a-III"/>
</dbReference>
<dbReference type="CDD" id="cd03089">
    <property type="entry name" value="PMM_PGM"/>
    <property type="match status" value="1"/>
</dbReference>
<dbReference type="InterPro" id="IPR016055">
    <property type="entry name" value="A-D-PHexomutase_a/b/a-I/II/III"/>
</dbReference>
<dbReference type="GO" id="GO:0016868">
    <property type="term" value="F:intramolecular phosphotransferase activity"/>
    <property type="evidence" value="ECO:0007669"/>
    <property type="project" value="InterPro"/>
</dbReference>
<dbReference type="InterPro" id="IPR005841">
    <property type="entry name" value="Alpha-D-phosphohexomutase_SF"/>
</dbReference>
<evidence type="ECO:0000259" key="8">
    <source>
        <dbReference type="Pfam" id="PF00408"/>
    </source>
</evidence>
<reference evidence="13" key="1">
    <citation type="submission" date="2017-09" db="EMBL/GenBank/DDBJ databases">
        <title>Depth-based differentiation of microbial function through sediment-hosted aquifers and enrichment of novel symbionts in the deep terrestrial subsurface.</title>
        <authorList>
            <person name="Probst A.J."/>
            <person name="Ladd B."/>
            <person name="Jarett J.K."/>
            <person name="Geller-Mcgrath D.E."/>
            <person name="Sieber C.M.K."/>
            <person name="Emerson J.B."/>
            <person name="Anantharaman K."/>
            <person name="Thomas B.C."/>
            <person name="Malmstrom R."/>
            <person name="Stieglmeier M."/>
            <person name="Klingl A."/>
            <person name="Woyke T."/>
            <person name="Ryan C.M."/>
            <person name="Banfield J.F."/>
        </authorList>
    </citation>
    <scope>NUCLEOTIDE SEQUENCE [LARGE SCALE GENOMIC DNA]</scope>
</reference>
<dbReference type="SUPFAM" id="SSF55957">
    <property type="entry name" value="Phosphoglucomutase, C-terminal domain"/>
    <property type="match status" value="1"/>
</dbReference>
<evidence type="ECO:0000313" key="13">
    <source>
        <dbReference type="Proteomes" id="UP000230882"/>
    </source>
</evidence>
<keyword evidence="4 7" id="KW-0479">Metal-binding</keyword>
<evidence type="ECO:0000256" key="7">
    <source>
        <dbReference type="RuleBase" id="RU004326"/>
    </source>
</evidence>
<evidence type="ECO:0000259" key="10">
    <source>
        <dbReference type="Pfam" id="PF02879"/>
    </source>
</evidence>
<evidence type="ECO:0000256" key="5">
    <source>
        <dbReference type="ARBA" id="ARBA00022842"/>
    </source>
</evidence>
<dbReference type="Pfam" id="PF02880">
    <property type="entry name" value="PGM_PMM_III"/>
    <property type="match status" value="1"/>
</dbReference>
<keyword evidence="5 7" id="KW-0460">Magnesium</keyword>
<dbReference type="Gene3D" id="3.40.120.10">
    <property type="entry name" value="Alpha-D-Glucose-1,6-Bisphosphate, subunit A, domain 3"/>
    <property type="match status" value="3"/>
</dbReference>
<dbReference type="EMBL" id="PFAU01000038">
    <property type="protein sequence ID" value="PIR90944.1"/>
    <property type="molecule type" value="Genomic_DNA"/>
</dbReference>
<dbReference type="Pfam" id="PF02879">
    <property type="entry name" value="PGM_PMM_II"/>
    <property type="match status" value="1"/>
</dbReference>
<protein>
    <submittedName>
        <fullName evidence="12">Phosphomannomutase/phosphoglucomutase</fullName>
    </submittedName>
</protein>
<feature type="domain" description="Alpha-D-phosphohexomutase alpha/beta/alpha" evidence="10">
    <location>
        <begin position="207"/>
        <end position="291"/>
    </location>
</feature>
<dbReference type="Pfam" id="PF00408">
    <property type="entry name" value="PGM_PMM_IV"/>
    <property type="match status" value="1"/>
</dbReference>
<dbReference type="PRINTS" id="PR00509">
    <property type="entry name" value="PGMPMM"/>
</dbReference>
<keyword evidence="6" id="KW-0413">Isomerase</keyword>
<evidence type="ECO:0000256" key="4">
    <source>
        <dbReference type="ARBA" id="ARBA00022723"/>
    </source>
</evidence>
<feature type="domain" description="Alpha-D-phosphohexomutase C-terminal" evidence="8">
    <location>
        <begin position="410"/>
        <end position="478"/>
    </location>
</feature>
<evidence type="ECO:0000256" key="6">
    <source>
        <dbReference type="ARBA" id="ARBA00023235"/>
    </source>
</evidence>
<dbReference type="InterPro" id="IPR005843">
    <property type="entry name" value="A-D-PHexomutase_C"/>
</dbReference>
<comment type="caution">
    <text evidence="12">The sequence shown here is derived from an EMBL/GenBank/DDBJ whole genome shotgun (WGS) entry which is preliminary data.</text>
</comment>
<dbReference type="InterPro" id="IPR016066">
    <property type="entry name" value="A-D-PHexomutase_CS"/>
</dbReference>
<proteinExistence type="inferred from homology"/>
<dbReference type="Pfam" id="PF02878">
    <property type="entry name" value="PGM_PMM_I"/>
    <property type="match status" value="1"/>
</dbReference>
<dbReference type="PANTHER" id="PTHR43771:SF1">
    <property type="entry name" value="PHOSPHOMANNOMUTASE"/>
    <property type="match status" value="1"/>
</dbReference>
<evidence type="ECO:0000259" key="9">
    <source>
        <dbReference type="Pfam" id="PF02878"/>
    </source>
</evidence>
<dbReference type="PANTHER" id="PTHR43771">
    <property type="entry name" value="PHOSPHOMANNOMUTASE"/>
    <property type="match status" value="1"/>
</dbReference>
<dbReference type="AlphaFoldDB" id="A0A2H0UVQ6"/>
<feature type="domain" description="Alpha-D-phosphohexomutase alpha/beta/alpha" evidence="11">
    <location>
        <begin position="296"/>
        <end position="404"/>
    </location>
</feature>
<dbReference type="InterPro" id="IPR036900">
    <property type="entry name" value="A-D-PHexomutase_C_sf"/>
</dbReference>
<dbReference type="GO" id="GO:0005975">
    <property type="term" value="P:carbohydrate metabolic process"/>
    <property type="evidence" value="ECO:0007669"/>
    <property type="project" value="InterPro"/>
</dbReference>
<evidence type="ECO:0000256" key="3">
    <source>
        <dbReference type="ARBA" id="ARBA00022553"/>
    </source>
</evidence>
<dbReference type="SUPFAM" id="SSF53738">
    <property type="entry name" value="Phosphoglucomutase, first 3 domains"/>
    <property type="match status" value="3"/>
</dbReference>
<dbReference type="InterPro" id="IPR005844">
    <property type="entry name" value="A-D-PHexomutase_a/b/a-I"/>
</dbReference>
<sequence length="480" mass="54406">MGLSPSGTVPTIPMKDIFKAYDIRGIYPSEINSSAALRIGEGLVRFLRKTKKGKPSTRAKLGAGLAPHRNEVSGAGLKIVVGRDNRLSSPVLGRAVKKGILEEGADVIDIGLSSTPMFYFAVWKYNYDGGIMVTASHNPPEYNGFKIVREKADAIGEESGLREIKKLTLQKRKEDKIKKGVVKNKNILKSYLDFSSPRLIFLMPDLKRLRIAIDTANAVSGILIKELKKRLPCKIYHLFPELDGRFPNHLVDPLEEKNIKDLKNFVKEKKLDLGIAFDGDGDRIIFVDEKGEMIPSDFITCLISQRILRQKPGTKILYNICSSNIIKDVVEESGGIAMAGKIGHTFIEERMKKEKVFFSGEFSGHYFLSPYFFEVPLFVLFKVLEEISQSGKTISQLVRPFQKYFHSGQINMKVEDKKKKLKELEEKFKGGKISHLDGLRIDFKNWWFNARPSNTEDLLRIVVEARTKKLMEEKKKEISF</sequence>
<evidence type="ECO:0000256" key="1">
    <source>
        <dbReference type="ARBA" id="ARBA00001946"/>
    </source>
</evidence>
<evidence type="ECO:0000256" key="2">
    <source>
        <dbReference type="ARBA" id="ARBA00010231"/>
    </source>
</evidence>
<dbReference type="PROSITE" id="PS00710">
    <property type="entry name" value="PGM_PMM"/>
    <property type="match status" value="1"/>
</dbReference>